<evidence type="ECO:0000313" key="2">
    <source>
        <dbReference type="EMBL" id="CAP97884.1"/>
    </source>
</evidence>
<evidence type="ECO:0000256" key="1">
    <source>
        <dbReference type="SAM" id="MobiDB-lite"/>
    </source>
</evidence>
<name>B6HVI4_PENRW</name>
<feature type="region of interest" description="Disordered" evidence="1">
    <location>
        <begin position="1"/>
        <end position="25"/>
    </location>
</feature>
<evidence type="ECO:0000313" key="3">
    <source>
        <dbReference type="Proteomes" id="UP000000724"/>
    </source>
</evidence>
<keyword evidence="3" id="KW-1185">Reference proteome</keyword>
<sequence length="196" mass="22157">MRRQDAAELDPEKIEKPAINSGSFPPGETAGNKFLAYCIIFPRLLWSNVGQHSGFAISTNDSLPTGMKGHQWTPCRHFDFEVRNRMFKINSTKIEKNVIKSKTYRKPLSQLTAKLGEPSKVGTFQGWDFPWKERSLLIRGHDVFYGNGVDSVGRLGRRYGVWMVNFLGLRYSVVDALGVADTGRYCLPWEIVGLSN</sequence>
<reference evidence="2 3" key="1">
    <citation type="journal article" date="2008" name="Nat. Biotechnol.">
        <title>Genome sequencing and analysis of the filamentous fungus Penicillium chrysogenum.</title>
        <authorList>
            <person name="van den Berg M.A."/>
            <person name="Albang R."/>
            <person name="Albermann K."/>
            <person name="Badger J.H."/>
            <person name="Daran J.-M."/>
            <person name="Driessen A.J.M."/>
            <person name="Garcia-Estrada C."/>
            <person name="Fedorova N.D."/>
            <person name="Harris D.M."/>
            <person name="Heijne W.H.M."/>
            <person name="Joardar V.S."/>
            <person name="Kiel J.A.K.W."/>
            <person name="Kovalchuk A."/>
            <person name="Martin J.F."/>
            <person name="Nierman W.C."/>
            <person name="Nijland J.G."/>
            <person name="Pronk J.T."/>
            <person name="Roubos J.A."/>
            <person name="van der Klei I.J."/>
            <person name="van Peij N.N.M.E."/>
            <person name="Veenhuis M."/>
            <person name="von Doehren H."/>
            <person name="Wagner C."/>
            <person name="Wortman J.R."/>
            <person name="Bovenberg R.A.L."/>
        </authorList>
    </citation>
    <scope>NUCLEOTIDE SEQUENCE [LARGE SCALE GENOMIC DNA]</scope>
    <source>
        <strain evidence="3">ATCC 28089 / DSM 1075 / NRRL 1951 / Wisconsin 54-1255</strain>
    </source>
</reference>
<dbReference type="Proteomes" id="UP000000724">
    <property type="component" value="Contig Pc00c22"/>
</dbReference>
<feature type="compositionally biased region" description="Basic and acidic residues" evidence="1">
    <location>
        <begin position="1"/>
        <end position="16"/>
    </location>
</feature>
<proteinExistence type="predicted"/>
<organism evidence="2 3">
    <name type="scientific">Penicillium rubens (strain ATCC 28089 / DSM 1075 / NRRL 1951 / Wisconsin 54-1255)</name>
    <name type="common">Penicillium chrysogenum</name>
    <dbReference type="NCBI Taxonomy" id="500485"/>
    <lineage>
        <taxon>Eukaryota</taxon>
        <taxon>Fungi</taxon>
        <taxon>Dikarya</taxon>
        <taxon>Ascomycota</taxon>
        <taxon>Pezizomycotina</taxon>
        <taxon>Eurotiomycetes</taxon>
        <taxon>Eurotiomycetidae</taxon>
        <taxon>Eurotiales</taxon>
        <taxon>Aspergillaceae</taxon>
        <taxon>Penicillium</taxon>
        <taxon>Penicillium chrysogenum species complex</taxon>
    </lineage>
</organism>
<dbReference type="AlphaFoldDB" id="B6HVI4"/>
<dbReference type="HOGENOM" id="CLU_1390658_0_0_1"/>
<accession>B6HVI4</accession>
<gene>
    <name evidence="2" type="ORF">Pc22g05960</name>
    <name evidence="2" type="ORF">PCH_Pc22g05960</name>
</gene>
<dbReference type="VEuPathDB" id="FungiDB:PCH_Pc22g05960"/>
<protein>
    <submittedName>
        <fullName evidence="2">Uncharacterized protein</fullName>
    </submittedName>
</protein>
<dbReference type="EMBL" id="AM920437">
    <property type="protein sequence ID" value="CAP97884.1"/>
    <property type="molecule type" value="Genomic_DNA"/>
</dbReference>